<feature type="transmembrane region" description="Helical" evidence="1">
    <location>
        <begin position="552"/>
        <end position="574"/>
    </location>
</feature>
<feature type="transmembrane region" description="Helical" evidence="1">
    <location>
        <begin position="1099"/>
        <end position="1117"/>
    </location>
</feature>
<evidence type="ECO:0000313" key="2">
    <source>
        <dbReference type="EMBL" id="CAK9080278.1"/>
    </source>
</evidence>
<reference evidence="2 3" key="1">
    <citation type="submission" date="2024-02" db="EMBL/GenBank/DDBJ databases">
        <authorList>
            <person name="Chen Y."/>
            <person name="Shah S."/>
            <person name="Dougan E. K."/>
            <person name="Thang M."/>
            <person name="Chan C."/>
        </authorList>
    </citation>
    <scope>NUCLEOTIDE SEQUENCE [LARGE SCALE GENOMIC DNA]</scope>
</reference>
<accession>A0ABP0PW74</accession>
<keyword evidence="1" id="KW-0812">Transmembrane</keyword>
<feature type="transmembrane region" description="Helical" evidence="1">
    <location>
        <begin position="968"/>
        <end position="987"/>
    </location>
</feature>
<feature type="transmembrane region" description="Helical" evidence="1">
    <location>
        <begin position="1123"/>
        <end position="1141"/>
    </location>
</feature>
<evidence type="ECO:0000313" key="3">
    <source>
        <dbReference type="Proteomes" id="UP001642484"/>
    </source>
</evidence>
<dbReference type="Proteomes" id="UP001642484">
    <property type="component" value="Unassembled WGS sequence"/>
</dbReference>
<feature type="transmembrane region" description="Helical" evidence="1">
    <location>
        <begin position="770"/>
        <end position="794"/>
    </location>
</feature>
<feature type="transmembrane region" description="Helical" evidence="1">
    <location>
        <begin position="195"/>
        <end position="228"/>
    </location>
</feature>
<feature type="transmembrane region" description="Helical" evidence="1">
    <location>
        <begin position="1181"/>
        <end position="1202"/>
    </location>
</feature>
<feature type="transmembrane region" description="Helical" evidence="1">
    <location>
        <begin position="268"/>
        <end position="289"/>
    </location>
</feature>
<name>A0ABP0PW74_9DINO</name>
<feature type="transmembrane region" description="Helical" evidence="1">
    <location>
        <begin position="154"/>
        <end position="175"/>
    </location>
</feature>
<comment type="caution">
    <text evidence="2">The sequence shown here is derived from an EMBL/GenBank/DDBJ whole genome shotgun (WGS) entry which is preliminary data.</text>
</comment>
<feature type="transmembrane region" description="Helical" evidence="1">
    <location>
        <begin position="931"/>
        <end position="947"/>
    </location>
</feature>
<sequence>MALLSVLFLRHGFHDKTSDWEARCYLLLLPVLSLVDVMAGLLAYAAMLNPLRADTLHQLLSSSWYADPESCCCFDSEVQSAARWNAHLRGIAIKTGLASLMDFLLFPVGLVLGLTVYRAGPLLKALWGYDELGEPILEESLPISRIHAIIMKQFALLLLDLLTLPSLILVLLTGYRCSATQHLMERMRARNYGAMAYHVAVVSNSLVIMHDAFLAVCSLTLLLTVYRLPRVIRVLQRQGVSSDSDSGSESDSSTSSSSRMRLKIWQEIGHLLLDLPLLPLLLILLLTVWRADLVLQEIWHAESDCEGRKVVALQFLELLRDMLAFVALLILAVTLVRLPKVLLDIYAQRARPATGTPRLALRSVQVAAPNDDRLTWYVAADQESSRKRNELGVIRINVISQAFWEDIGRVFGTAVSSLGKALLPYTLQEGKHFEYNDLLPQAVQMELKIGGDELKKRLLQLDGDMTMCVQIEHRAPDGTEEVMGRLPIPARVLHDAIRRPETVVQVPEEFIAAARSPDLLEAVCGPLLSGSGIRNGLWICAFRELWQLVLDLLHLLLFLLLLASPLRLMQYLYFAGSSNQAWLRKLTRQMVSVLYLKDSMLRMYRGLGLEPALNAAAKDPPSRTSQCLGDLASKLMQQTTWPTGASLLRELEAHPETQEFAKKALRCSSLQDAVASYWPGLILGANLQLLEETINPHQHAFALEKIRTAHLRAEQLIVQLLAELEHWDFEVSVKVDDDEEVGLLCGMLQKSLEEHRHLIRTFVLKVLKDYGALLLGLLLLASMYRVPAMVRGFCRENHSMLTHRVRLVLTCQARLLMWDLWMLFTTLLASLLAILTLVRALEFLQVAFLYCKSLQDLRAAAWRAVKDALSSLWELISLLTLWETYTSLVRASICAVLIPAWGLTPLPHWLRIILWLGLCSLPWLLTLQRAVIIFGALEVVLFTINLLRKGCQTCQAPSAYLNAMRMTGINGLVLVFVVGEGVMLASVEYLEPLFMNWTWFIVAACVGVLWLIVMSLPHAMSSSIKSCVDAVKFHMAIQLLRRCCLLPAAVVFLSQMDPQAQDATSRAAGMLLAFLSFTAVLGWDLLCQEHLPENLGLDLVQPPAFLAGLFFAQVAFVHQQLHGNLTTCFAASLLMPVWILSFQLVSGSIGGPLWLMPLQLAASCLVSYLAWARLVHFNHQWAGAACLALLAALGFLAAWWLARRWRRQASSGAAQVLKQLLDRLAQKGAQLEAATLVETKGEDLSPEEGAMQLEVLEKGTRMEYLSKSFLSTRHDWLSSLRAGRRHFDVVVTCGTALLEAICTPPSTLQIFSLMRRKSGRRVPTAIWQIILEFVSDVKYMSKMLNPVVQNFNSGGPDRQLMRAWELMNGEP</sequence>
<feature type="transmembrane region" description="Helical" evidence="1">
    <location>
        <begin position="97"/>
        <end position="117"/>
    </location>
</feature>
<evidence type="ECO:0000256" key="1">
    <source>
        <dbReference type="SAM" id="Phobius"/>
    </source>
</evidence>
<feature type="transmembrane region" description="Helical" evidence="1">
    <location>
        <begin position="815"/>
        <end position="838"/>
    </location>
</feature>
<feature type="transmembrane region" description="Helical" evidence="1">
    <location>
        <begin position="24"/>
        <end position="47"/>
    </location>
</feature>
<keyword evidence="3" id="KW-1185">Reference proteome</keyword>
<proteinExistence type="predicted"/>
<keyword evidence="1" id="KW-1133">Transmembrane helix</keyword>
<gene>
    <name evidence="2" type="ORF">CCMP2556_LOCUS39437</name>
</gene>
<feature type="transmembrane region" description="Helical" evidence="1">
    <location>
        <begin position="322"/>
        <end position="343"/>
    </location>
</feature>
<protein>
    <submittedName>
        <fullName evidence="2">Uncharacterized protein</fullName>
    </submittedName>
</protein>
<feature type="transmembrane region" description="Helical" evidence="1">
    <location>
        <begin position="1068"/>
        <end position="1087"/>
    </location>
</feature>
<keyword evidence="1" id="KW-0472">Membrane</keyword>
<feature type="transmembrane region" description="Helical" evidence="1">
    <location>
        <begin position="999"/>
        <end position="1019"/>
    </location>
</feature>
<organism evidence="2 3">
    <name type="scientific">Durusdinium trenchii</name>
    <dbReference type="NCBI Taxonomy" id="1381693"/>
    <lineage>
        <taxon>Eukaryota</taxon>
        <taxon>Sar</taxon>
        <taxon>Alveolata</taxon>
        <taxon>Dinophyceae</taxon>
        <taxon>Suessiales</taxon>
        <taxon>Symbiodiniaceae</taxon>
        <taxon>Durusdinium</taxon>
    </lineage>
</organism>
<dbReference type="EMBL" id="CAXAMN010023718">
    <property type="protein sequence ID" value="CAK9080278.1"/>
    <property type="molecule type" value="Genomic_DNA"/>
</dbReference>